<feature type="region of interest" description="Disordered" evidence="1">
    <location>
        <begin position="1"/>
        <end position="33"/>
    </location>
</feature>
<dbReference type="AlphaFoldDB" id="A0A6J4S336"/>
<name>A0A6J4S336_9ACTN</name>
<dbReference type="EMBL" id="CADCVU010000053">
    <property type="protein sequence ID" value="CAA9488485.1"/>
    <property type="molecule type" value="Genomic_DNA"/>
</dbReference>
<organism evidence="2">
    <name type="scientific">uncultured Solirubrobacterales bacterium</name>
    <dbReference type="NCBI Taxonomy" id="768556"/>
    <lineage>
        <taxon>Bacteria</taxon>
        <taxon>Bacillati</taxon>
        <taxon>Actinomycetota</taxon>
        <taxon>Thermoleophilia</taxon>
        <taxon>Solirubrobacterales</taxon>
        <taxon>environmental samples</taxon>
    </lineage>
</organism>
<accession>A0A6J4S336</accession>
<sequence>MSGSRELAAGYMSRRDASINDVPIQESERRLSD</sequence>
<protein>
    <submittedName>
        <fullName evidence="2">COGs COG3558</fullName>
    </submittedName>
</protein>
<evidence type="ECO:0000256" key="1">
    <source>
        <dbReference type="SAM" id="MobiDB-lite"/>
    </source>
</evidence>
<dbReference type="Gene3D" id="3.10.450.50">
    <property type="match status" value="1"/>
</dbReference>
<proteinExistence type="predicted"/>
<gene>
    <name evidence="2" type="ORF">AVDCRST_MAG45-598</name>
</gene>
<reference evidence="2" key="1">
    <citation type="submission" date="2020-02" db="EMBL/GenBank/DDBJ databases">
        <authorList>
            <person name="Meier V. D."/>
        </authorList>
    </citation>
    <scope>NUCLEOTIDE SEQUENCE</scope>
    <source>
        <strain evidence="2">AVDCRST_MAG45</strain>
    </source>
</reference>
<evidence type="ECO:0000313" key="2">
    <source>
        <dbReference type="EMBL" id="CAA9488485.1"/>
    </source>
</evidence>